<comment type="caution">
    <text evidence="9">The sequence shown here is derived from an EMBL/GenBank/DDBJ whole genome shotgun (WGS) entry which is preliminary data.</text>
</comment>
<evidence type="ECO:0000313" key="9">
    <source>
        <dbReference type="EMBL" id="OGY58077.1"/>
    </source>
</evidence>
<evidence type="ECO:0000256" key="1">
    <source>
        <dbReference type="ARBA" id="ARBA00004651"/>
    </source>
</evidence>
<keyword evidence="3" id="KW-1003">Cell membrane</keyword>
<dbReference type="InterPro" id="IPR003004">
    <property type="entry name" value="GspF/PilC"/>
</dbReference>
<sequence>MRFHYIASEPEGRVVEGDLEARGPADVLEWMASQGLRPVSVKAMAGVDARGFGGMFSQSITVSDKVFLTKYLALMLKVGTDLFKAIDILIADFEKPTIKSLLIEVRDSLSKGQPFYSTFIKYPKYFSPVFVNLIKAGEASGNLEKVFDDLSISLEKEQEIRNKIRAALIYPIVLVVLSLSILLLLVTFALPKIAEVFLSGGIQPPTFSRIVFAVGLFLGGNALIVFPALIISVVGAWLFFSKTVSGRTIVGRLMIRTPIIKNIIYKIALQRFATTLSSLLRSGMPILNALEITADSVGHIELKAAILRISREGITKGLTIGEAFRREPSFPRIIVNLIAIAEKAGHMESILDTLGRFYESEIDTSIKTLVSFLEPALLLFMGFIVGIIALSIIVPVYQLTTQISR</sequence>
<reference evidence="9 10" key="1">
    <citation type="journal article" date="2016" name="Nat. Commun.">
        <title>Thousands of microbial genomes shed light on interconnected biogeochemical processes in an aquifer system.</title>
        <authorList>
            <person name="Anantharaman K."/>
            <person name="Brown C.T."/>
            <person name="Hug L.A."/>
            <person name="Sharon I."/>
            <person name="Castelle C.J."/>
            <person name="Probst A.J."/>
            <person name="Thomas B.C."/>
            <person name="Singh A."/>
            <person name="Wilkins M.J."/>
            <person name="Karaoz U."/>
            <person name="Brodie E.L."/>
            <person name="Williams K.H."/>
            <person name="Hubbard S.S."/>
            <person name="Banfield J.F."/>
        </authorList>
    </citation>
    <scope>NUCLEOTIDE SEQUENCE [LARGE SCALE GENOMIC DNA]</scope>
</reference>
<keyword evidence="6 7" id="KW-0472">Membrane</keyword>
<evidence type="ECO:0000256" key="5">
    <source>
        <dbReference type="ARBA" id="ARBA00022989"/>
    </source>
</evidence>
<protein>
    <recommendedName>
        <fullName evidence="8">Type II secretion system protein GspF domain-containing protein</fullName>
    </recommendedName>
</protein>
<organism evidence="9 10">
    <name type="scientific">Candidatus Colwellbacteria bacterium RIFCSPHIGHO2_02_FULL_43_15</name>
    <dbReference type="NCBI Taxonomy" id="1797686"/>
    <lineage>
        <taxon>Bacteria</taxon>
        <taxon>Candidatus Colwelliibacteriota</taxon>
    </lineage>
</organism>
<dbReference type="GO" id="GO:0005886">
    <property type="term" value="C:plasma membrane"/>
    <property type="evidence" value="ECO:0007669"/>
    <property type="project" value="UniProtKB-SubCell"/>
</dbReference>
<evidence type="ECO:0000256" key="7">
    <source>
        <dbReference type="SAM" id="Phobius"/>
    </source>
</evidence>
<dbReference type="EMBL" id="MHIU01000007">
    <property type="protein sequence ID" value="OGY58077.1"/>
    <property type="molecule type" value="Genomic_DNA"/>
</dbReference>
<keyword evidence="4 7" id="KW-0812">Transmembrane</keyword>
<evidence type="ECO:0000256" key="3">
    <source>
        <dbReference type="ARBA" id="ARBA00022475"/>
    </source>
</evidence>
<feature type="domain" description="Type II secretion system protein GspF" evidence="8">
    <location>
        <begin position="272"/>
        <end position="395"/>
    </location>
</feature>
<feature type="transmembrane region" description="Helical" evidence="7">
    <location>
        <begin position="168"/>
        <end position="190"/>
    </location>
</feature>
<keyword evidence="5 7" id="KW-1133">Transmembrane helix</keyword>
<gene>
    <name evidence="9" type="ORF">A3D47_02085</name>
</gene>
<evidence type="ECO:0000259" key="8">
    <source>
        <dbReference type="Pfam" id="PF00482"/>
    </source>
</evidence>
<proteinExistence type="inferred from homology"/>
<dbReference type="Pfam" id="PF00482">
    <property type="entry name" value="T2SSF"/>
    <property type="match status" value="2"/>
</dbReference>
<evidence type="ECO:0000313" key="10">
    <source>
        <dbReference type="Proteomes" id="UP000178651"/>
    </source>
</evidence>
<dbReference type="AlphaFoldDB" id="A0A1G1Z309"/>
<feature type="transmembrane region" description="Helical" evidence="7">
    <location>
        <begin position="376"/>
        <end position="397"/>
    </location>
</feature>
<dbReference type="InterPro" id="IPR018076">
    <property type="entry name" value="T2SS_GspF_dom"/>
</dbReference>
<dbReference type="PANTHER" id="PTHR30012">
    <property type="entry name" value="GENERAL SECRETION PATHWAY PROTEIN"/>
    <property type="match status" value="1"/>
</dbReference>
<feature type="transmembrane region" description="Helical" evidence="7">
    <location>
        <begin position="210"/>
        <end position="240"/>
    </location>
</feature>
<feature type="domain" description="Type II secretion system protein GspF" evidence="8">
    <location>
        <begin position="69"/>
        <end position="191"/>
    </location>
</feature>
<evidence type="ECO:0000256" key="2">
    <source>
        <dbReference type="ARBA" id="ARBA00005745"/>
    </source>
</evidence>
<evidence type="ECO:0000256" key="4">
    <source>
        <dbReference type="ARBA" id="ARBA00022692"/>
    </source>
</evidence>
<evidence type="ECO:0000256" key="6">
    <source>
        <dbReference type="ARBA" id="ARBA00023136"/>
    </source>
</evidence>
<dbReference type="PANTHER" id="PTHR30012:SF0">
    <property type="entry name" value="TYPE II SECRETION SYSTEM PROTEIN F-RELATED"/>
    <property type="match status" value="1"/>
</dbReference>
<comment type="subcellular location">
    <subcellularLocation>
        <location evidence="1">Cell membrane</location>
        <topology evidence="1">Multi-pass membrane protein</topology>
    </subcellularLocation>
</comment>
<comment type="similarity">
    <text evidence="2">Belongs to the GSP F family.</text>
</comment>
<dbReference type="Proteomes" id="UP000178651">
    <property type="component" value="Unassembled WGS sequence"/>
</dbReference>
<name>A0A1G1Z309_9BACT</name>
<dbReference type="PRINTS" id="PR00812">
    <property type="entry name" value="BCTERIALGSPF"/>
</dbReference>
<accession>A0A1G1Z309</accession>
<dbReference type="Gene3D" id="1.20.81.30">
    <property type="entry name" value="Type II secretion system (T2SS), domain F"/>
    <property type="match status" value="2"/>
</dbReference>
<dbReference type="InterPro" id="IPR042094">
    <property type="entry name" value="T2SS_GspF_sf"/>
</dbReference>